<accession>A0ABU3KKC4</accession>
<dbReference type="Proteomes" id="UP001321700">
    <property type="component" value="Unassembled WGS sequence"/>
</dbReference>
<keyword evidence="1" id="KW-0732">Signal</keyword>
<proteinExistence type="predicted"/>
<evidence type="ECO:0000256" key="1">
    <source>
        <dbReference type="SAM" id="SignalP"/>
    </source>
</evidence>
<dbReference type="InterPro" id="IPR013424">
    <property type="entry name" value="Ice-binding_C"/>
</dbReference>
<feature type="domain" description="Ice-binding protein C-terminal" evidence="2">
    <location>
        <begin position="780"/>
        <end position="805"/>
    </location>
</feature>
<gene>
    <name evidence="3" type="ORF">RAE19_02965</name>
</gene>
<protein>
    <submittedName>
        <fullName evidence="3">FxDxF family PEP-CTERM protein</fullName>
    </submittedName>
</protein>
<feature type="signal peptide" evidence="1">
    <location>
        <begin position="1"/>
        <end position="30"/>
    </location>
</feature>
<dbReference type="Pfam" id="PF07589">
    <property type="entry name" value="PEP-CTERM"/>
    <property type="match status" value="1"/>
</dbReference>
<organism evidence="3 4">
    <name type="scientific">Rhodoferax potami</name>
    <dbReference type="NCBI Taxonomy" id="3068338"/>
    <lineage>
        <taxon>Bacteria</taxon>
        <taxon>Pseudomonadati</taxon>
        <taxon>Pseudomonadota</taxon>
        <taxon>Betaproteobacteria</taxon>
        <taxon>Burkholderiales</taxon>
        <taxon>Comamonadaceae</taxon>
        <taxon>Rhodoferax</taxon>
    </lineage>
</organism>
<keyword evidence="4" id="KW-1185">Reference proteome</keyword>
<dbReference type="NCBIfam" id="TIGR04393">
    <property type="entry name" value="rpt_T5SS_PEPC"/>
    <property type="match status" value="5"/>
</dbReference>
<evidence type="ECO:0000259" key="2">
    <source>
        <dbReference type="Pfam" id="PF07589"/>
    </source>
</evidence>
<dbReference type="EMBL" id="JAVBIK010000001">
    <property type="protein sequence ID" value="MDT7517709.1"/>
    <property type="molecule type" value="Genomic_DNA"/>
</dbReference>
<dbReference type="NCBIfam" id="NF038126">
    <property type="entry name" value="PEP_CTERM_FxDxF"/>
    <property type="match status" value="1"/>
</dbReference>
<feature type="chain" id="PRO_5046786011" evidence="1">
    <location>
        <begin position="31"/>
        <end position="810"/>
    </location>
</feature>
<dbReference type="InterPro" id="IPR030895">
    <property type="entry name" value="T5SS_PEPC_rpt"/>
</dbReference>
<comment type="caution">
    <text evidence="3">The sequence shown here is derived from an EMBL/GenBank/DDBJ whole genome shotgun (WGS) entry which is preliminary data.</text>
</comment>
<evidence type="ECO:0000313" key="4">
    <source>
        <dbReference type="Proteomes" id="UP001321700"/>
    </source>
</evidence>
<dbReference type="NCBIfam" id="TIGR02595">
    <property type="entry name" value="PEP_CTERM"/>
    <property type="match status" value="1"/>
</dbReference>
<name>A0ABU3KKC4_9BURK</name>
<evidence type="ECO:0000313" key="3">
    <source>
        <dbReference type="EMBL" id="MDT7517709.1"/>
    </source>
</evidence>
<sequence length="810" mass="80497">MPSLNTIPHPRKAVYLAVAGLISFVSYPHADAATRTWTGASSSNSLWNDSANWIGGSPINGDDLVFQGSSRLSTTSLRRTISSITFAEGAGAFNLGGTNAVTMTGNVTNKSNNLQTISMPLAVTANQTWDGGVKGLNVVGAVSIGGAALTLTNKTNINTTQLSTIGDSVSASLTVQGGSTIRSSTGNIGAGTYGSGRVTVNGAGSSWNSTSGFSVGVGGRGVLDVTNGGVVSGTSTAVGVSRTGTGELRVDGASSKFTNSGSLKVGDGGAGLMLVQNGGQVESLSGSIGAATGGNGVVKVTGDRSKWKVYQTISVGKVGTGALAIEQGGAVFSDRAEIGADLRGISDSASVVVSGPSSRWENTNLLIVGMSRSGVLRIEDGGYVKSGTGYVRSNATGVSSVKVAGAGSKWENTTLMVGSDAYGGVLDVTSGASVTAKDATVGYGRFGGGNPVPMPFAVATIDGSGSTLAADNSLAVGVVGVGVLKIQNGGTVRTGTLSVGVDGRVQIQDGQISALNTNLSKGTIQSTGDINLSNLGNISGSGAVVGKLTGGADKVISASGGNLSLGNSSVAGAYAFEGELRVGASRVELLSADQALLGASTTLAAGGQLASSNGMSLGAGRALSFNGDSSVAGNFSNHGAVVGNGGTLAFSGEVSGAGSYSGNVAFKAAFNPGNSPASVSFNGGNATFETGSVLNLEIFGPVAGAQYDQLVNINTLSFNGSLNLIFANDYVPLAGSSFALFGFNTFAGNLTADNITVTGYDRRRLDFSRLAANGTVSVTAVPEPETYALLLAGLGLMGALARRRRRAATV</sequence>
<reference evidence="3 4" key="1">
    <citation type="submission" date="2023-08" db="EMBL/GenBank/DDBJ databases">
        <title>Rhodoferax potami sp. nov. and Rhodoferax mekongensis sp. nov., isolated from the Mekong River in Thailand.</title>
        <authorList>
            <person name="Kitikhun S."/>
            <person name="Charoenyingcharoen P."/>
            <person name="Siriarchawattana P."/>
            <person name="Likhitrattanapisal S."/>
            <person name="Nilsakha T."/>
            <person name="Chanpet A."/>
            <person name="Rattanawaree P."/>
            <person name="Ingsriswang S."/>
        </authorList>
    </citation>
    <scope>NUCLEOTIDE SEQUENCE [LARGE SCALE GENOMIC DNA]</scope>
    <source>
        <strain evidence="3 4">TBRC 17660</strain>
    </source>
</reference>